<dbReference type="SMART" id="SM00388">
    <property type="entry name" value="HisKA"/>
    <property type="match status" value="1"/>
</dbReference>
<dbReference type="Pfam" id="PF02518">
    <property type="entry name" value="HATPase_c"/>
    <property type="match status" value="1"/>
</dbReference>
<dbReference type="Proteomes" id="UP000256779">
    <property type="component" value="Unassembled WGS sequence"/>
</dbReference>
<evidence type="ECO:0000313" key="8">
    <source>
        <dbReference type="Proteomes" id="UP000256779"/>
    </source>
</evidence>
<sequence>MRLLFFVLACVGQLCLYAQPRLNGNLDHLSVPHGLSHGTVHSIVQDPEDIMWFGTTNGLNAYNGYDFKVFRSDEHDSTSISGDFVTKLVVKSQDELWVATHSGLNLYNKLNDAFVHIPQSATEPGYLSNGTIKDLVIDGQYLWVATAWGLNRIQNSPPYHTLSRYFYDEKRPNSLSDNHINCLMKDGDLLWIGTNKGVNILSLRTGEFVHHHRKGLHKDELTGPLVTNIYKDSKGQYWIATETGLNRYDWASDKVRRFYSNAYSPGVQVVRQVYEDSFGDLWVATDGGGILHYDQEGDRFTANKKNIYSPKSLSSNAIYTLYEAKGNILWIGTYERGVHDYHRRKSLFHTYSHDPFANSLSYGGVKSAVLSKHRNGIWIGTNADGVNFFDLGTGQFSVYRHEPNNPNSISSNIVKSILETENGNLWIGCYTGGLNYFQPEAGLNVNYPVIPPNAELSSTHIWNLYRDSNDELWVGTLRGGLVQFDPKANSYRHFIHKPLDTSTIASNLISVIFEDSRGNFWVGNEEESGGLNLMNREEGTFQRFVHKSEDSTSISHNFVREIYEDSKGNLWVGTSGGLNRLDYETFTFERYHHLGPYFSGIINDVLEDDQGYLWISTNQGILRFDPSTENYIYFDSRDGLQGDEFSYNTALKLEDGRLFFGGIEGFNLFDPEKIIDTEPSPTVVITGFQLDDQEMSRVPLLDQKIRQGTQVVLEPHESAFSIQFAAINYHTPGKINYAYRLAGMEDNWRYVGNERRATYTNLDPGLYTFYVKASNSFGEWGDNVQKLNIRILPAWYDNILFRIGVAIMLLGVLVGIYQYRTKSLSRKRRLLQRMVEERTSEIENLNKELANSNEILQGTNQKLMNQRNELEKIVEELNVTRDKLIVSEKMASIGVFTAGIAHEINNPINYIAGATRLLTDLVDKQIAREDSKFSEEELASILELENTIKVGVEKTSSIIQSLRNYVHEDGGTFKLYNCIYCIEDALKILRSAYKGRIEIVKNYPEKLIIECMPGRINQVIINLISNAIDAIPEEGTIRIDAYAEGQEVILKIRDTGVGIPLDLMAKLYDPFFTTKDVGKGMGLGLYIVYGIISKHHGKISVHTEEGKGTEFTIELPMRHSDNAMPQMEVIRKNDAVT</sequence>
<keyword evidence="3" id="KW-0597">Phosphoprotein</keyword>
<evidence type="ECO:0000259" key="6">
    <source>
        <dbReference type="PROSITE" id="PS50109"/>
    </source>
</evidence>
<dbReference type="InterPro" id="IPR013783">
    <property type="entry name" value="Ig-like_fold"/>
</dbReference>
<dbReference type="InterPro" id="IPR036097">
    <property type="entry name" value="HisK_dim/P_sf"/>
</dbReference>
<dbReference type="PRINTS" id="PR00344">
    <property type="entry name" value="BCTRLSENSOR"/>
</dbReference>
<proteinExistence type="predicted"/>
<dbReference type="Gene3D" id="3.30.565.10">
    <property type="entry name" value="Histidine kinase-like ATPase, C-terminal domain"/>
    <property type="match status" value="1"/>
</dbReference>
<evidence type="ECO:0000256" key="4">
    <source>
        <dbReference type="SAM" id="Coils"/>
    </source>
</evidence>
<dbReference type="InterPro" id="IPR015943">
    <property type="entry name" value="WD40/YVTN_repeat-like_dom_sf"/>
</dbReference>
<dbReference type="InterPro" id="IPR005467">
    <property type="entry name" value="His_kinase_dom"/>
</dbReference>
<protein>
    <recommendedName>
        <fullName evidence="2">histidine kinase</fullName>
        <ecNumber evidence="2">2.7.13.3</ecNumber>
    </recommendedName>
</protein>
<dbReference type="SUPFAM" id="SSF101898">
    <property type="entry name" value="NHL repeat"/>
    <property type="match status" value="1"/>
</dbReference>
<dbReference type="Gene3D" id="2.130.10.10">
    <property type="entry name" value="YVTN repeat-like/Quinoprotein amine dehydrogenase"/>
    <property type="match status" value="2"/>
</dbReference>
<keyword evidence="4" id="KW-0175">Coiled coil</keyword>
<dbReference type="Pfam" id="PF07495">
    <property type="entry name" value="Y_Y_Y"/>
    <property type="match status" value="1"/>
</dbReference>
<evidence type="ECO:0000313" key="7">
    <source>
        <dbReference type="EMBL" id="RED96978.1"/>
    </source>
</evidence>
<evidence type="ECO:0000256" key="2">
    <source>
        <dbReference type="ARBA" id="ARBA00012438"/>
    </source>
</evidence>
<gene>
    <name evidence="7" type="ORF">C7460_11326</name>
</gene>
<feature type="domain" description="Histidine kinase" evidence="6">
    <location>
        <begin position="899"/>
        <end position="1119"/>
    </location>
</feature>
<dbReference type="InterPro" id="IPR003594">
    <property type="entry name" value="HATPase_dom"/>
</dbReference>
<dbReference type="Gene3D" id="1.10.287.130">
    <property type="match status" value="1"/>
</dbReference>
<keyword evidence="5" id="KW-0812">Transmembrane</keyword>
<accession>A0A3D9L3P0</accession>
<dbReference type="SMART" id="SM00387">
    <property type="entry name" value="HATPase_c"/>
    <property type="match status" value="1"/>
</dbReference>
<dbReference type="PANTHER" id="PTHR43547">
    <property type="entry name" value="TWO-COMPONENT HISTIDINE KINASE"/>
    <property type="match status" value="1"/>
</dbReference>
<comment type="caution">
    <text evidence="7">The sequence shown here is derived from an EMBL/GenBank/DDBJ whole genome shotgun (WGS) entry which is preliminary data.</text>
</comment>
<dbReference type="CDD" id="cd00082">
    <property type="entry name" value="HisKA"/>
    <property type="match status" value="1"/>
</dbReference>
<evidence type="ECO:0000256" key="3">
    <source>
        <dbReference type="ARBA" id="ARBA00022553"/>
    </source>
</evidence>
<evidence type="ECO:0000256" key="5">
    <source>
        <dbReference type="SAM" id="Phobius"/>
    </source>
</evidence>
<dbReference type="GO" id="GO:0000155">
    <property type="term" value="F:phosphorelay sensor kinase activity"/>
    <property type="evidence" value="ECO:0007669"/>
    <property type="project" value="InterPro"/>
</dbReference>
<dbReference type="PROSITE" id="PS50109">
    <property type="entry name" value="HIS_KIN"/>
    <property type="match status" value="1"/>
</dbReference>
<dbReference type="PANTHER" id="PTHR43547:SF2">
    <property type="entry name" value="HYBRID SIGNAL TRANSDUCTION HISTIDINE KINASE C"/>
    <property type="match status" value="1"/>
</dbReference>
<dbReference type="EC" id="2.7.13.3" evidence="2"/>
<dbReference type="InterPro" id="IPR011110">
    <property type="entry name" value="Reg_prop"/>
</dbReference>
<keyword evidence="8" id="KW-1185">Reference proteome</keyword>
<dbReference type="InterPro" id="IPR036890">
    <property type="entry name" value="HATPase_C_sf"/>
</dbReference>
<dbReference type="Gene3D" id="2.60.40.10">
    <property type="entry name" value="Immunoglobulins"/>
    <property type="match status" value="1"/>
</dbReference>
<dbReference type="RefSeq" id="WP_170148016.1">
    <property type="nucleotide sequence ID" value="NZ_QREG01000013.1"/>
</dbReference>
<feature type="transmembrane region" description="Helical" evidence="5">
    <location>
        <begin position="799"/>
        <end position="819"/>
    </location>
</feature>
<dbReference type="AlphaFoldDB" id="A0A3D9L3P0"/>
<dbReference type="InterPro" id="IPR003661">
    <property type="entry name" value="HisK_dim/P_dom"/>
</dbReference>
<dbReference type="SUPFAM" id="SSF55874">
    <property type="entry name" value="ATPase domain of HSP90 chaperone/DNA topoisomerase II/histidine kinase"/>
    <property type="match status" value="1"/>
</dbReference>
<dbReference type="SUPFAM" id="SSF47384">
    <property type="entry name" value="Homodimeric domain of signal transducing histidine kinase"/>
    <property type="match status" value="1"/>
</dbReference>
<dbReference type="InterPro" id="IPR004358">
    <property type="entry name" value="Sig_transdc_His_kin-like_C"/>
</dbReference>
<feature type="coiled-coil region" evidence="4">
    <location>
        <begin position="828"/>
        <end position="883"/>
    </location>
</feature>
<reference evidence="7 8" key="1">
    <citation type="submission" date="2018-07" db="EMBL/GenBank/DDBJ databases">
        <title>Genomic Encyclopedia of Type Strains, Phase IV (KMG-IV): sequencing the most valuable type-strain genomes for metagenomic binning, comparative biology and taxonomic classification.</title>
        <authorList>
            <person name="Goeker M."/>
        </authorList>
    </citation>
    <scope>NUCLEOTIDE SEQUENCE [LARGE SCALE GENOMIC DNA]</scope>
    <source>
        <strain evidence="7 8">DSM 4134</strain>
    </source>
</reference>
<dbReference type="EMBL" id="QREG01000013">
    <property type="protein sequence ID" value="RED96978.1"/>
    <property type="molecule type" value="Genomic_DNA"/>
</dbReference>
<comment type="catalytic activity">
    <reaction evidence="1">
        <text>ATP + protein L-histidine = ADP + protein N-phospho-L-histidine.</text>
        <dbReference type="EC" id="2.7.13.3"/>
    </reaction>
</comment>
<keyword evidence="5" id="KW-1133">Transmembrane helix</keyword>
<evidence type="ECO:0000256" key="1">
    <source>
        <dbReference type="ARBA" id="ARBA00000085"/>
    </source>
</evidence>
<dbReference type="Pfam" id="PF07494">
    <property type="entry name" value="Reg_prop"/>
    <property type="match status" value="6"/>
</dbReference>
<dbReference type="InterPro" id="IPR011123">
    <property type="entry name" value="Y_Y_Y"/>
</dbReference>
<name>A0A3D9L3P0_MARFU</name>
<keyword evidence="5" id="KW-0472">Membrane</keyword>
<organism evidence="7 8">
    <name type="scientific">Marinoscillum furvescens DSM 4134</name>
    <dbReference type="NCBI Taxonomy" id="1122208"/>
    <lineage>
        <taxon>Bacteria</taxon>
        <taxon>Pseudomonadati</taxon>
        <taxon>Bacteroidota</taxon>
        <taxon>Cytophagia</taxon>
        <taxon>Cytophagales</taxon>
        <taxon>Reichenbachiellaceae</taxon>
        <taxon>Marinoscillum</taxon>
    </lineage>
</organism>
<dbReference type="SUPFAM" id="SSF63829">
    <property type="entry name" value="Calcium-dependent phosphotriesterase"/>
    <property type="match status" value="2"/>
</dbReference>